<evidence type="ECO:0000256" key="5">
    <source>
        <dbReference type="HAMAP-Rule" id="MF_00050"/>
    </source>
</evidence>
<accession>A0A8E1QZY4</accession>
<evidence type="ECO:0000259" key="8">
    <source>
        <dbReference type="Pfam" id="PF00889"/>
    </source>
</evidence>
<dbReference type="InterPro" id="IPR009060">
    <property type="entry name" value="UBA-like_sf"/>
</dbReference>
<comment type="caution">
    <text evidence="9">The sequence shown here is derived from an EMBL/GenBank/DDBJ whole genome shotgun (WGS) entry which is preliminary data.</text>
</comment>
<dbReference type="Pfam" id="PF00889">
    <property type="entry name" value="EF_TS"/>
    <property type="match status" value="1"/>
</dbReference>
<dbReference type="PANTHER" id="PTHR11741:SF0">
    <property type="entry name" value="ELONGATION FACTOR TS, MITOCHONDRIAL"/>
    <property type="match status" value="1"/>
</dbReference>
<feature type="region of interest" description="Involved in Mg(2+) ion dislocation from EF-Tu" evidence="5">
    <location>
        <begin position="79"/>
        <end position="82"/>
    </location>
</feature>
<dbReference type="InterPro" id="IPR036402">
    <property type="entry name" value="EF-Ts_dimer_sf"/>
</dbReference>
<evidence type="ECO:0000256" key="7">
    <source>
        <dbReference type="RuleBase" id="RU000643"/>
    </source>
</evidence>
<evidence type="ECO:0000256" key="6">
    <source>
        <dbReference type="RuleBase" id="RU000642"/>
    </source>
</evidence>
<keyword evidence="10" id="KW-1185">Reference proteome</keyword>
<dbReference type="PROSITE" id="PS01127">
    <property type="entry name" value="EF_TS_2"/>
    <property type="match status" value="1"/>
</dbReference>
<dbReference type="Proteomes" id="UP000036951">
    <property type="component" value="Unassembled WGS sequence"/>
</dbReference>
<evidence type="ECO:0000313" key="10">
    <source>
        <dbReference type="Proteomes" id="UP000036951"/>
    </source>
</evidence>
<dbReference type="Gene3D" id="3.30.479.20">
    <property type="entry name" value="Elongation factor Ts, dimerisation domain"/>
    <property type="match status" value="3"/>
</dbReference>
<dbReference type="InterPro" id="IPR001816">
    <property type="entry name" value="Transl_elong_EFTs/EF1B"/>
</dbReference>
<keyword evidence="5" id="KW-0963">Cytoplasm</keyword>
<dbReference type="NCBIfam" id="TIGR00116">
    <property type="entry name" value="tsf"/>
    <property type="match status" value="1"/>
</dbReference>
<evidence type="ECO:0000256" key="2">
    <source>
        <dbReference type="ARBA" id="ARBA00016956"/>
    </source>
</evidence>
<reference evidence="9 10" key="1">
    <citation type="submission" date="2015-06" db="EMBL/GenBank/DDBJ databases">
        <title>Prevotella sp. 109, sp. nov., a novel member of the family Prevotellaceae isolated from human faeces.</title>
        <authorList>
            <person name="Shkoporov A.N."/>
            <person name="Chaplin A.V."/>
            <person name="Kafarskaia L.I."/>
            <person name="Efimov B.A."/>
        </authorList>
    </citation>
    <scope>NUCLEOTIDE SEQUENCE [LARGE SCALE GENOMIC DNA]</scope>
    <source>
        <strain evidence="9 10">109</strain>
    </source>
</reference>
<dbReference type="HAMAP" id="MF_00050">
    <property type="entry name" value="EF_Ts"/>
    <property type="match status" value="1"/>
</dbReference>
<protein>
    <recommendedName>
        <fullName evidence="2 5">Elongation factor Ts</fullName>
        <shortName evidence="5">EF-Ts</shortName>
    </recommendedName>
</protein>
<comment type="function">
    <text evidence="5 6">Associates with the EF-Tu.GDP complex and induces the exchange of GDP to GTP. It remains bound to the aminoacyl-tRNA.EF-Tu.GTP complex up to the GTP hydrolysis stage on the ribosome.</text>
</comment>
<evidence type="ECO:0000256" key="3">
    <source>
        <dbReference type="ARBA" id="ARBA00022768"/>
    </source>
</evidence>
<evidence type="ECO:0000256" key="4">
    <source>
        <dbReference type="ARBA" id="ARBA00022917"/>
    </source>
</evidence>
<dbReference type="GO" id="GO:0003746">
    <property type="term" value="F:translation elongation factor activity"/>
    <property type="evidence" value="ECO:0007669"/>
    <property type="project" value="UniProtKB-UniRule"/>
</dbReference>
<dbReference type="FunFam" id="1.10.8.10:FF:000001">
    <property type="entry name" value="Elongation factor Ts"/>
    <property type="match status" value="1"/>
</dbReference>
<comment type="subcellular location">
    <subcellularLocation>
        <location evidence="5 7">Cytoplasm</location>
    </subcellularLocation>
</comment>
<evidence type="ECO:0000256" key="1">
    <source>
        <dbReference type="ARBA" id="ARBA00005532"/>
    </source>
</evidence>
<dbReference type="Gene3D" id="1.10.286.20">
    <property type="match status" value="2"/>
</dbReference>
<sequence length="329" mass="35874">MAVSIADIQKIRKMTGAGLADCKKALTDAEGDFDKAVQIIREKGQAIAAKRSDRETSNGCVLVKADNGFSAMIALKCETDFVANGKDFIALTQSILDAAVAAKAKTLDEVKALPLNGSTVQDEVIARSGITGEKTELDGYLYLEGDNVSVYDHMNKHLLCTMVQTNKPAEEQAHAVAMQVAAMNPVALDEASVPQEVKDTELTVAIEKTKEEQINKAVEAALKKAGFNLYIAENEEHIAEGIAKGNITEAQAEEIRKIKKETAEQKAANMPEQMVQNIAKGRMAKFYKDSCLLNQEFIQDSKQTVAQYLQAADKELTVVAFKRFTLRAE</sequence>
<dbReference type="InterPro" id="IPR014039">
    <property type="entry name" value="Transl_elong_EFTs/EF1B_dimer"/>
</dbReference>
<evidence type="ECO:0000313" key="9">
    <source>
        <dbReference type="EMBL" id="KOO67782.1"/>
    </source>
</evidence>
<dbReference type="InterPro" id="IPR018101">
    <property type="entry name" value="Transl_elong_Ts_CS"/>
</dbReference>
<feature type="domain" description="Translation elongation factor EFTs/EF1B dimerisation" evidence="8">
    <location>
        <begin position="71"/>
        <end position="326"/>
    </location>
</feature>
<dbReference type="OrthoDB" id="9808348at2"/>
<dbReference type="SUPFAM" id="SSF46934">
    <property type="entry name" value="UBA-like"/>
    <property type="match status" value="1"/>
</dbReference>
<name>A0A8E1QZY4_9BACT</name>
<comment type="similarity">
    <text evidence="1 5 6">Belongs to the EF-Ts family.</text>
</comment>
<dbReference type="PANTHER" id="PTHR11741">
    <property type="entry name" value="ELONGATION FACTOR TS"/>
    <property type="match status" value="1"/>
</dbReference>
<dbReference type="AlphaFoldDB" id="A0A8E1QZY4"/>
<dbReference type="Gene3D" id="1.10.8.10">
    <property type="entry name" value="DNA helicase RuvA subunit, C-terminal domain"/>
    <property type="match status" value="1"/>
</dbReference>
<keyword evidence="3 5" id="KW-0251">Elongation factor</keyword>
<keyword evidence="4 5" id="KW-0648">Protein biosynthesis</keyword>
<dbReference type="SUPFAM" id="SSF54713">
    <property type="entry name" value="Elongation factor Ts (EF-Ts), dimerisation domain"/>
    <property type="match status" value="1"/>
</dbReference>
<gene>
    <name evidence="5" type="primary">tsf</name>
    <name evidence="9" type="ORF">ACU52_11525</name>
</gene>
<dbReference type="RefSeq" id="WP_021855734.1">
    <property type="nucleotide sequence ID" value="NZ_DAWCKJ010000125.1"/>
</dbReference>
<dbReference type="EMBL" id="LFQU01000025">
    <property type="protein sequence ID" value="KOO67782.1"/>
    <property type="molecule type" value="Genomic_DNA"/>
</dbReference>
<dbReference type="GO" id="GO:0005737">
    <property type="term" value="C:cytoplasm"/>
    <property type="evidence" value="ECO:0007669"/>
    <property type="project" value="UniProtKB-SubCell"/>
</dbReference>
<organism evidence="9 10">
    <name type="scientific">Xylanibacter rarus</name>
    <dbReference type="NCBI Taxonomy" id="1676614"/>
    <lineage>
        <taxon>Bacteria</taxon>
        <taxon>Pseudomonadati</taxon>
        <taxon>Bacteroidota</taxon>
        <taxon>Bacteroidia</taxon>
        <taxon>Bacteroidales</taxon>
        <taxon>Prevotellaceae</taxon>
        <taxon>Xylanibacter</taxon>
    </lineage>
</organism>
<dbReference type="CDD" id="cd14275">
    <property type="entry name" value="UBA_EF-Ts"/>
    <property type="match status" value="1"/>
</dbReference>
<proteinExistence type="inferred from homology"/>